<keyword evidence="1" id="KW-0812">Transmembrane</keyword>
<proteinExistence type="predicted"/>
<feature type="transmembrane region" description="Helical" evidence="1">
    <location>
        <begin position="39"/>
        <end position="55"/>
    </location>
</feature>
<protein>
    <submittedName>
        <fullName evidence="2">Uncharacterized protein</fullName>
    </submittedName>
</protein>
<accession>A0A397S4T2</accession>
<dbReference type="Proteomes" id="UP000265703">
    <property type="component" value="Unassembled WGS sequence"/>
</dbReference>
<evidence type="ECO:0000313" key="2">
    <source>
        <dbReference type="EMBL" id="RIA80492.1"/>
    </source>
</evidence>
<dbReference type="AlphaFoldDB" id="A0A397S4T2"/>
<evidence type="ECO:0000256" key="1">
    <source>
        <dbReference type="SAM" id="Phobius"/>
    </source>
</evidence>
<comment type="caution">
    <text evidence="2">The sequence shown here is derived from an EMBL/GenBank/DDBJ whole genome shotgun (WGS) entry which is preliminary data.</text>
</comment>
<keyword evidence="1" id="KW-0472">Membrane</keyword>
<organism evidence="2 3">
    <name type="scientific">Glomus cerebriforme</name>
    <dbReference type="NCBI Taxonomy" id="658196"/>
    <lineage>
        <taxon>Eukaryota</taxon>
        <taxon>Fungi</taxon>
        <taxon>Fungi incertae sedis</taxon>
        <taxon>Mucoromycota</taxon>
        <taxon>Glomeromycotina</taxon>
        <taxon>Glomeromycetes</taxon>
        <taxon>Glomerales</taxon>
        <taxon>Glomeraceae</taxon>
        <taxon>Glomus</taxon>
    </lineage>
</organism>
<gene>
    <name evidence="2" type="ORF">C1645_792451</name>
</gene>
<keyword evidence="3" id="KW-1185">Reference proteome</keyword>
<name>A0A397S4T2_9GLOM</name>
<feature type="non-terminal residue" evidence="2">
    <location>
        <position position="1"/>
    </location>
</feature>
<dbReference type="EMBL" id="QKYT01000956">
    <property type="protein sequence ID" value="RIA80492.1"/>
    <property type="molecule type" value="Genomic_DNA"/>
</dbReference>
<keyword evidence="1" id="KW-1133">Transmembrane helix</keyword>
<feature type="transmembrane region" description="Helical" evidence="1">
    <location>
        <begin position="12"/>
        <end position="33"/>
    </location>
</feature>
<reference evidence="2 3" key="1">
    <citation type="submission" date="2018-06" db="EMBL/GenBank/DDBJ databases">
        <title>Comparative genomics reveals the genomic features of Rhizophagus irregularis, R. cerebriforme, R. diaphanum and Gigaspora rosea, and their symbiotic lifestyle signature.</title>
        <authorList>
            <person name="Morin E."/>
            <person name="San Clemente H."/>
            <person name="Chen E.C.H."/>
            <person name="De La Providencia I."/>
            <person name="Hainaut M."/>
            <person name="Kuo A."/>
            <person name="Kohler A."/>
            <person name="Murat C."/>
            <person name="Tang N."/>
            <person name="Roy S."/>
            <person name="Loubradou J."/>
            <person name="Henrissat B."/>
            <person name="Grigoriev I.V."/>
            <person name="Corradi N."/>
            <person name="Roux C."/>
            <person name="Martin F.M."/>
        </authorList>
    </citation>
    <scope>NUCLEOTIDE SEQUENCE [LARGE SCALE GENOMIC DNA]</scope>
    <source>
        <strain evidence="2 3">DAOM 227022</strain>
    </source>
</reference>
<sequence length="56" mass="6512">LIICIVAISHVLYFICLLLNFLFGLLANCALYLRNLFRFIFLVILVVLGNFVFIIY</sequence>
<evidence type="ECO:0000313" key="3">
    <source>
        <dbReference type="Proteomes" id="UP000265703"/>
    </source>
</evidence>